<organism evidence="1">
    <name type="scientific">marine metagenome</name>
    <dbReference type="NCBI Taxonomy" id="408172"/>
    <lineage>
        <taxon>unclassified sequences</taxon>
        <taxon>metagenomes</taxon>
        <taxon>ecological metagenomes</taxon>
    </lineage>
</organism>
<name>A0A382D4Z7_9ZZZZ</name>
<dbReference type="AlphaFoldDB" id="A0A382D4Z7"/>
<proteinExistence type="predicted"/>
<dbReference type="EMBL" id="UINC01037321">
    <property type="protein sequence ID" value="SVB32633.1"/>
    <property type="molecule type" value="Genomic_DNA"/>
</dbReference>
<reference evidence="1" key="1">
    <citation type="submission" date="2018-05" db="EMBL/GenBank/DDBJ databases">
        <authorList>
            <person name="Lanie J.A."/>
            <person name="Ng W.-L."/>
            <person name="Kazmierczak K.M."/>
            <person name="Andrzejewski T.M."/>
            <person name="Davidsen T.M."/>
            <person name="Wayne K.J."/>
            <person name="Tettelin H."/>
            <person name="Glass J.I."/>
            <person name="Rusch D."/>
            <person name="Podicherti R."/>
            <person name="Tsui H.-C.T."/>
            <person name="Winkler M.E."/>
        </authorList>
    </citation>
    <scope>NUCLEOTIDE SEQUENCE</scope>
</reference>
<sequence length="63" mass="7135">MKILYIYILLLGVATTHLFSSITCNGNGYEEQCDGTCYIYYFDLDNDGYPGREHGRICVENGT</sequence>
<feature type="non-terminal residue" evidence="1">
    <location>
        <position position="63"/>
    </location>
</feature>
<evidence type="ECO:0000313" key="1">
    <source>
        <dbReference type="EMBL" id="SVB32633.1"/>
    </source>
</evidence>
<protein>
    <submittedName>
        <fullName evidence="1">Uncharacterized protein</fullName>
    </submittedName>
</protein>
<accession>A0A382D4Z7</accession>
<gene>
    <name evidence="1" type="ORF">METZ01_LOCUS185487</name>
</gene>